<protein>
    <submittedName>
        <fullName evidence="1">Uncharacterized protein</fullName>
    </submittedName>
</protein>
<proteinExistence type="predicted"/>
<dbReference type="AlphaFoldDB" id="M5FUN8"/>
<dbReference type="RefSeq" id="XP_040626082.1">
    <property type="nucleotide sequence ID" value="XM_040768967.1"/>
</dbReference>
<dbReference type="EMBL" id="JH795870">
    <property type="protein sequence ID" value="EJT99184.1"/>
    <property type="molecule type" value="Genomic_DNA"/>
</dbReference>
<keyword evidence="2" id="KW-1185">Reference proteome</keyword>
<accession>M5FUN8</accession>
<dbReference type="Proteomes" id="UP000030653">
    <property type="component" value="Unassembled WGS sequence"/>
</dbReference>
<organism evidence="1 2">
    <name type="scientific">Dacryopinax primogenitus (strain DJM 731)</name>
    <name type="common">Brown rot fungus</name>
    <dbReference type="NCBI Taxonomy" id="1858805"/>
    <lineage>
        <taxon>Eukaryota</taxon>
        <taxon>Fungi</taxon>
        <taxon>Dikarya</taxon>
        <taxon>Basidiomycota</taxon>
        <taxon>Agaricomycotina</taxon>
        <taxon>Dacrymycetes</taxon>
        <taxon>Dacrymycetales</taxon>
        <taxon>Dacrymycetaceae</taxon>
        <taxon>Dacryopinax</taxon>
    </lineage>
</organism>
<gene>
    <name evidence="1" type="ORF">DACRYDRAFT_109910</name>
</gene>
<dbReference type="HOGENOM" id="CLU_1496164_0_0_1"/>
<dbReference type="GeneID" id="63684029"/>
<sequence>MASEESLMLAILSAGQVLMGKVGVAVEPILQTDHRSHNLLPIRHLANGNGLNHHAAQFRVVRLGMYLRTRRGHQPACTFCPNPQCQSPSSRAVFTSLSTEEEISILASSVQSELTPISIWYSASKKLVPSASTFDLFTLPRQVINVEKKFRRGSSSTTGTIHQTRCSYPMTPPRFIRSRI</sequence>
<evidence type="ECO:0000313" key="1">
    <source>
        <dbReference type="EMBL" id="EJT99184.1"/>
    </source>
</evidence>
<evidence type="ECO:0000313" key="2">
    <source>
        <dbReference type="Proteomes" id="UP000030653"/>
    </source>
</evidence>
<name>M5FUN8_DACPD</name>
<reference evidence="1 2" key="1">
    <citation type="journal article" date="2012" name="Science">
        <title>The Paleozoic origin of enzymatic lignin decomposition reconstructed from 31 fungal genomes.</title>
        <authorList>
            <person name="Floudas D."/>
            <person name="Binder M."/>
            <person name="Riley R."/>
            <person name="Barry K."/>
            <person name="Blanchette R.A."/>
            <person name="Henrissat B."/>
            <person name="Martinez A.T."/>
            <person name="Otillar R."/>
            <person name="Spatafora J.W."/>
            <person name="Yadav J.S."/>
            <person name="Aerts A."/>
            <person name="Benoit I."/>
            <person name="Boyd A."/>
            <person name="Carlson A."/>
            <person name="Copeland A."/>
            <person name="Coutinho P.M."/>
            <person name="de Vries R.P."/>
            <person name="Ferreira P."/>
            <person name="Findley K."/>
            <person name="Foster B."/>
            <person name="Gaskell J."/>
            <person name="Glotzer D."/>
            <person name="Gorecki P."/>
            <person name="Heitman J."/>
            <person name="Hesse C."/>
            <person name="Hori C."/>
            <person name="Igarashi K."/>
            <person name="Jurgens J.A."/>
            <person name="Kallen N."/>
            <person name="Kersten P."/>
            <person name="Kohler A."/>
            <person name="Kuees U."/>
            <person name="Kumar T.K.A."/>
            <person name="Kuo A."/>
            <person name="LaButti K."/>
            <person name="Larrondo L.F."/>
            <person name="Lindquist E."/>
            <person name="Ling A."/>
            <person name="Lombard V."/>
            <person name="Lucas S."/>
            <person name="Lundell T."/>
            <person name="Martin R."/>
            <person name="McLaughlin D.J."/>
            <person name="Morgenstern I."/>
            <person name="Morin E."/>
            <person name="Murat C."/>
            <person name="Nagy L.G."/>
            <person name="Nolan M."/>
            <person name="Ohm R.A."/>
            <person name="Patyshakuliyeva A."/>
            <person name="Rokas A."/>
            <person name="Ruiz-Duenas F.J."/>
            <person name="Sabat G."/>
            <person name="Salamov A."/>
            <person name="Samejima M."/>
            <person name="Schmutz J."/>
            <person name="Slot J.C."/>
            <person name="St John F."/>
            <person name="Stenlid J."/>
            <person name="Sun H."/>
            <person name="Sun S."/>
            <person name="Syed K."/>
            <person name="Tsang A."/>
            <person name="Wiebenga A."/>
            <person name="Young D."/>
            <person name="Pisabarro A."/>
            <person name="Eastwood D.C."/>
            <person name="Martin F."/>
            <person name="Cullen D."/>
            <person name="Grigoriev I.V."/>
            <person name="Hibbett D.S."/>
        </authorList>
    </citation>
    <scope>NUCLEOTIDE SEQUENCE [LARGE SCALE GENOMIC DNA]</scope>
    <source>
        <strain evidence="1 2">DJM-731 SS1</strain>
    </source>
</reference>